<dbReference type="PANTHER" id="PTHR46637:SF1">
    <property type="entry name" value="BLL5188 PROTEIN"/>
    <property type="match status" value="1"/>
</dbReference>
<dbReference type="Pfam" id="PF13340">
    <property type="entry name" value="DUF4096"/>
    <property type="match status" value="1"/>
</dbReference>
<evidence type="ECO:0000259" key="2">
    <source>
        <dbReference type="Pfam" id="PF13340"/>
    </source>
</evidence>
<protein>
    <submittedName>
        <fullName evidence="3">Putative transposase of IS4/5 family</fullName>
    </submittedName>
</protein>
<accession>A0A1M7EI98</accession>
<dbReference type="AlphaFoldDB" id="A0A1M7EI98"/>
<evidence type="ECO:0000256" key="1">
    <source>
        <dbReference type="SAM" id="MobiDB-lite"/>
    </source>
</evidence>
<evidence type="ECO:0000313" key="4">
    <source>
        <dbReference type="Proteomes" id="UP000190911"/>
    </source>
</evidence>
<dbReference type="InterPro" id="IPR025161">
    <property type="entry name" value="IS402-like_dom"/>
</dbReference>
<feature type="compositionally biased region" description="Polar residues" evidence="1">
    <location>
        <begin position="83"/>
        <end position="93"/>
    </location>
</feature>
<dbReference type="InterPro" id="IPR052909">
    <property type="entry name" value="Transposase_6_like"/>
</dbReference>
<reference evidence="3 4" key="1">
    <citation type="submission" date="2016-11" db="EMBL/GenBank/DDBJ databases">
        <authorList>
            <person name="Jaros S."/>
            <person name="Januszkiewicz K."/>
            <person name="Wedrychowicz H."/>
        </authorList>
    </citation>
    <scope>NUCLEOTIDE SEQUENCE [LARGE SCALE GENOMIC DNA]</scope>
    <source>
        <strain evidence="3 4">ACAM 12</strain>
    </source>
</reference>
<feature type="region of interest" description="Disordered" evidence="1">
    <location>
        <begin position="83"/>
        <end position="113"/>
    </location>
</feature>
<dbReference type="PANTHER" id="PTHR46637">
    <property type="entry name" value="TIS1421-TRANSPOSASE PROTEIN A"/>
    <property type="match status" value="1"/>
</dbReference>
<name>A0A1M7EI98_9GAMM</name>
<sequence>MAGRYELSDQRWQVIEDIVSPPQAMGRPRRDDRQMLNGILWILCAGAQWRDLPDRYDKLAHSFRAMVCLACTDHCLRANFSYKTSTKGRNTKQPVHGHTRREADVRGERVNEQ</sequence>
<feature type="compositionally biased region" description="Basic and acidic residues" evidence="1">
    <location>
        <begin position="100"/>
        <end position="113"/>
    </location>
</feature>
<gene>
    <name evidence="3" type="ORF">SAMN05878437_0238</name>
</gene>
<dbReference type="EMBL" id="LT670847">
    <property type="protein sequence ID" value="SHL91471.1"/>
    <property type="molecule type" value="Genomic_DNA"/>
</dbReference>
<dbReference type="STRING" id="29571.SAMN05878437_0238"/>
<organism evidence="3 4">
    <name type="scientific">Vreelandella subglaciescola</name>
    <dbReference type="NCBI Taxonomy" id="29571"/>
    <lineage>
        <taxon>Bacteria</taxon>
        <taxon>Pseudomonadati</taxon>
        <taxon>Pseudomonadota</taxon>
        <taxon>Gammaproteobacteria</taxon>
        <taxon>Oceanospirillales</taxon>
        <taxon>Halomonadaceae</taxon>
        <taxon>Vreelandella</taxon>
    </lineage>
</organism>
<proteinExistence type="predicted"/>
<dbReference type="InParanoid" id="A0A1M7EI98"/>
<evidence type="ECO:0000313" key="3">
    <source>
        <dbReference type="EMBL" id="SHL91471.1"/>
    </source>
</evidence>
<dbReference type="Proteomes" id="UP000190911">
    <property type="component" value="Chromosome I"/>
</dbReference>
<keyword evidence="4" id="KW-1185">Reference proteome</keyword>
<feature type="domain" description="Insertion element IS402-like" evidence="2">
    <location>
        <begin position="7"/>
        <end position="58"/>
    </location>
</feature>